<evidence type="ECO:0000256" key="2">
    <source>
        <dbReference type="ARBA" id="ARBA00022490"/>
    </source>
</evidence>
<dbReference type="InterPro" id="IPR050249">
    <property type="entry name" value="Pseudomonas-type_ThrB"/>
</dbReference>
<proteinExistence type="predicted"/>
<keyword evidence="4" id="KW-0418">Kinase</keyword>
<dbReference type="SUPFAM" id="SSF56112">
    <property type="entry name" value="Protein kinase-like (PK-like)"/>
    <property type="match status" value="1"/>
</dbReference>
<dbReference type="PANTHER" id="PTHR21064:SF1">
    <property type="entry name" value="HYDROXYLYSINE KINASE"/>
    <property type="match status" value="1"/>
</dbReference>
<evidence type="ECO:0000313" key="10">
    <source>
        <dbReference type="EMBL" id="WGW11390.1"/>
    </source>
</evidence>
<evidence type="ECO:0000256" key="4">
    <source>
        <dbReference type="ARBA" id="ARBA00022777"/>
    </source>
</evidence>
<evidence type="ECO:0000313" key="11">
    <source>
        <dbReference type="Proteomes" id="UP001209083"/>
    </source>
</evidence>
<accession>A0ABY8QT88</accession>
<keyword evidence="2" id="KW-0963">Cytoplasm</keyword>
<dbReference type="InterPro" id="IPR011009">
    <property type="entry name" value="Kinase-like_dom_sf"/>
</dbReference>
<dbReference type="Gene3D" id="3.90.1200.10">
    <property type="match status" value="1"/>
</dbReference>
<name>A0ABY8QT88_9MICO</name>
<evidence type="ECO:0000256" key="3">
    <source>
        <dbReference type="ARBA" id="ARBA00022679"/>
    </source>
</evidence>
<dbReference type="InterPro" id="IPR002575">
    <property type="entry name" value="Aminoglycoside_PTrfase"/>
</dbReference>
<sequence>MTSLRGEVPGLADIGVGALASPHVVMPAAEAERIAGRFWGLDVRAERLASEKDDTFRLADTTGDKWVLKASNPAEPADEIDFEVSLMRHVLAADSGVPVPQILPARDGLPVVSVEDDAGQRRLVRIMTYCVGTPLDSVDCRPSEREQVGECLARLRQATRSFRHPAERRVLIWDVRNLPALRPLVSTIDDPDKREMLDAAISRFLPMVDSICRLRSHVLHNDFSQSNLIVEQGAEPFIRGVIDFGDAGHTAIAIDASTAMLNQLPADMTRDSADDVFGNARDVLRGYFRYADLDSDEVRLIPHLIMGRVVSRALITLSRAALMPDNSAYILRNTEQGWGQLEWFLSRTNEEVSAALL</sequence>
<evidence type="ECO:0000256" key="7">
    <source>
        <dbReference type="ARBA" id="ARBA00038873"/>
    </source>
</evidence>
<dbReference type="RefSeq" id="WP_349638178.1">
    <property type="nucleotide sequence ID" value="NZ_CP090958.1"/>
</dbReference>
<evidence type="ECO:0000259" key="9">
    <source>
        <dbReference type="Pfam" id="PF01636"/>
    </source>
</evidence>
<organism evidence="10 11">
    <name type="scientific">Saxibacter everestensis</name>
    <dbReference type="NCBI Taxonomy" id="2909229"/>
    <lineage>
        <taxon>Bacteria</taxon>
        <taxon>Bacillati</taxon>
        <taxon>Actinomycetota</taxon>
        <taxon>Actinomycetes</taxon>
        <taxon>Micrococcales</taxon>
        <taxon>Brevibacteriaceae</taxon>
        <taxon>Saxibacter</taxon>
    </lineage>
</organism>
<dbReference type="EC" id="2.7.1.81" evidence="7"/>
<evidence type="ECO:0000256" key="1">
    <source>
        <dbReference type="ARBA" id="ARBA00004496"/>
    </source>
</evidence>
<dbReference type="Gene3D" id="3.30.200.20">
    <property type="entry name" value="Phosphorylase Kinase, domain 1"/>
    <property type="match status" value="1"/>
</dbReference>
<keyword evidence="11" id="KW-1185">Reference proteome</keyword>
<evidence type="ECO:0000256" key="8">
    <source>
        <dbReference type="ARBA" id="ARBA00040505"/>
    </source>
</evidence>
<gene>
    <name evidence="10" type="ORF">LWF01_15030</name>
</gene>
<protein>
    <recommendedName>
        <fullName evidence="8">Hydroxylysine kinase</fullName>
        <ecNumber evidence="7">2.7.1.81</ecNumber>
    </recommendedName>
</protein>
<dbReference type="Pfam" id="PF01636">
    <property type="entry name" value="APH"/>
    <property type="match status" value="1"/>
</dbReference>
<keyword evidence="3" id="KW-0808">Transferase</keyword>
<comment type="function">
    <text evidence="6">Catalyzes the GTP-dependent phosphorylation of 5-hydroxy-L-lysine.</text>
</comment>
<dbReference type="EMBL" id="CP090958">
    <property type="protein sequence ID" value="WGW11390.1"/>
    <property type="molecule type" value="Genomic_DNA"/>
</dbReference>
<evidence type="ECO:0000256" key="6">
    <source>
        <dbReference type="ARBA" id="ARBA00037368"/>
    </source>
</evidence>
<evidence type="ECO:0000256" key="5">
    <source>
        <dbReference type="ARBA" id="ARBA00036820"/>
    </source>
</evidence>
<feature type="domain" description="Aminoglycoside phosphotransferase" evidence="9">
    <location>
        <begin position="48"/>
        <end position="262"/>
    </location>
</feature>
<dbReference type="PANTHER" id="PTHR21064">
    <property type="entry name" value="AMINOGLYCOSIDE PHOSPHOTRANSFERASE DOMAIN-CONTAINING PROTEIN-RELATED"/>
    <property type="match status" value="1"/>
</dbReference>
<reference evidence="10 11" key="1">
    <citation type="submission" date="2023-05" db="EMBL/GenBank/DDBJ databases">
        <title>Lithophilousrod everest ZFBP1038 complete genpme.</title>
        <authorList>
            <person name="Tian M."/>
        </authorList>
    </citation>
    <scope>NUCLEOTIDE SEQUENCE [LARGE SCALE GENOMIC DNA]</scope>
    <source>
        <strain evidence="10 11">ZFBP1038</strain>
    </source>
</reference>
<dbReference type="Proteomes" id="UP001209083">
    <property type="component" value="Chromosome"/>
</dbReference>
<comment type="subcellular location">
    <subcellularLocation>
        <location evidence="1">Cytoplasm</location>
    </subcellularLocation>
</comment>
<comment type="catalytic activity">
    <reaction evidence="5">
        <text>(5R)-5-hydroxy-L-lysine + GTP = (5R)-5-phosphooxy-L-lysine + GDP + H(+)</text>
        <dbReference type="Rhea" id="RHEA:19049"/>
        <dbReference type="ChEBI" id="CHEBI:15378"/>
        <dbReference type="ChEBI" id="CHEBI:37565"/>
        <dbReference type="ChEBI" id="CHEBI:57882"/>
        <dbReference type="ChEBI" id="CHEBI:58189"/>
        <dbReference type="ChEBI" id="CHEBI:58357"/>
        <dbReference type="EC" id="2.7.1.81"/>
    </reaction>
</comment>